<feature type="compositionally biased region" description="Gly residues" evidence="1">
    <location>
        <begin position="63"/>
        <end position="85"/>
    </location>
</feature>
<dbReference type="AlphaFoldDB" id="A0A1J5RT88"/>
<dbReference type="EMBL" id="MLJW01000264">
    <property type="protein sequence ID" value="OIQ91285.1"/>
    <property type="molecule type" value="Genomic_DNA"/>
</dbReference>
<feature type="compositionally biased region" description="Low complexity" evidence="1">
    <location>
        <begin position="176"/>
        <end position="186"/>
    </location>
</feature>
<organism evidence="2">
    <name type="scientific">mine drainage metagenome</name>
    <dbReference type="NCBI Taxonomy" id="410659"/>
    <lineage>
        <taxon>unclassified sequences</taxon>
        <taxon>metagenomes</taxon>
        <taxon>ecological metagenomes</taxon>
    </lineage>
</organism>
<feature type="region of interest" description="Disordered" evidence="1">
    <location>
        <begin position="33"/>
        <end position="89"/>
    </location>
</feature>
<gene>
    <name evidence="2" type="ORF">GALL_268190</name>
</gene>
<feature type="compositionally biased region" description="Polar residues" evidence="1">
    <location>
        <begin position="36"/>
        <end position="48"/>
    </location>
</feature>
<feature type="region of interest" description="Disordered" evidence="1">
    <location>
        <begin position="167"/>
        <end position="186"/>
    </location>
</feature>
<feature type="compositionally biased region" description="Low complexity" evidence="1">
    <location>
        <begin position="52"/>
        <end position="62"/>
    </location>
</feature>
<accession>A0A1J5RT88</accession>
<name>A0A1J5RT88_9ZZZZ</name>
<proteinExistence type="predicted"/>
<evidence type="ECO:0000313" key="2">
    <source>
        <dbReference type="EMBL" id="OIQ91285.1"/>
    </source>
</evidence>
<protein>
    <submittedName>
        <fullName evidence="2">Uncharacterized protein</fullName>
    </submittedName>
</protein>
<sequence>MLPPMDPSSLTPTLASTIGYDQARQHVAPLHAADSGTPQAQNGNSPIGPTSAEAPAQAVAATQGGGAQQGLSNGGAGSSDSGGGNQQNDAQASHLLNSAWSTLNILKNQAAAAVSSGDAALARQLATQAAGLAGSIRVIVDSFSGAATAGSQIVLDEAASIDTAASGTGGGGNAGGTASAGSPQAAAQNAADPITLARNGLGAARQIVDAALSLPQASATDWTSLTQQQTGVMQAMQQVETAAAAMADASSVPGTAASAHGLDIKA</sequence>
<reference evidence="2" key="1">
    <citation type="submission" date="2016-10" db="EMBL/GenBank/DDBJ databases">
        <title>Sequence of Gallionella enrichment culture.</title>
        <authorList>
            <person name="Poehlein A."/>
            <person name="Muehling M."/>
            <person name="Daniel R."/>
        </authorList>
    </citation>
    <scope>NUCLEOTIDE SEQUENCE</scope>
</reference>
<evidence type="ECO:0000256" key="1">
    <source>
        <dbReference type="SAM" id="MobiDB-lite"/>
    </source>
</evidence>
<comment type="caution">
    <text evidence="2">The sequence shown here is derived from an EMBL/GenBank/DDBJ whole genome shotgun (WGS) entry which is preliminary data.</text>
</comment>